<protein>
    <recommendedName>
        <fullName evidence="7">Recombination protein RecR</fullName>
    </recommendedName>
</protein>
<dbReference type="GO" id="GO:0006281">
    <property type="term" value="P:DNA repair"/>
    <property type="evidence" value="ECO:0007669"/>
    <property type="project" value="UniProtKB-UniRule"/>
</dbReference>
<feature type="domain" description="Toprim" evidence="8">
    <location>
        <begin position="85"/>
        <end position="185"/>
    </location>
</feature>
<keyword evidence="4 7" id="KW-0862">Zinc</keyword>
<keyword evidence="5 7" id="KW-0233">DNA recombination</keyword>
<evidence type="ECO:0000256" key="4">
    <source>
        <dbReference type="ARBA" id="ARBA00022833"/>
    </source>
</evidence>
<dbReference type="PANTHER" id="PTHR30446">
    <property type="entry name" value="RECOMBINATION PROTEIN RECR"/>
    <property type="match status" value="1"/>
</dbReference>
<dbReference type="PROSITE" id="PS01300">
    <property type="entry name" value="RECR"/>
    <property type="match status" value="1"/>
</dbReference>
<keyword evidence="3 7" id="KW-0863">Zinc-finger</keyword>
<evidence type="ECO:0000256" key="7">
    <source>
        <dbReference type="HAMAP-Rule" id="MF_00017"/>
    </source>
</evidence>
<organism evidence="9">
    <name type="scientific">candidate division CPR3 bacterium</name>
    <dbReference type="NCBI Taxonomy" id="2268181"/>
    <lineage>
        <taxon>Bacteria</taxon>
        <taxon>Bacteria division CPR3</taxon>
    </lineage>
</organism>
<dbReference type="GO" id="GO:0006310">
    <property type="term" value="P:DNA recombination"/>
    <property type="evidence" value="ECO:0007669"/>
    <property type="project" value="UniProtKB-UniRule"/>
</dbReference>
<dbReference type="PANTHER" id="PTHR30446:SF0">
    <property type="entry name" value="RECOMBINATION PROTEIN RECR"/>
    <property type="match status" value="1"/>
</dbReference>
<name>A0A7C5UTA8_UNCC3</name>
<keyword evidence="6 7" id="KW-0234">DNA repair</keyword>
<feature type="zinc finger region" description="C4-type" evidence="7">
    <location>
        <begin position="62"/>
        <end position="77"/>
    </location>
</feature>
<evidence type="ECO:0000256" key="2">
    <source>
        <dbReference type="ARBA" id="ARBA00022763"/>
    </source>
</evidence>
<dbReference type="PROSITE" id="PS50880">
    <property type="entry name" value="TOPRIM"/>
    <property type="match status" value="1"/>
</dbReference>
<dbReference type="Gene3D" id="1.10.8.420">
    <property type="entry name" value="RecR Domain 1"/>
    <property type="match status" value="1"/>
</dbReference>
<dbReference type="Pfam" id="PF02132">
    <property type="entry name" value="RecR_ZnF"/>
    <property type="match status" value="1"/>
</dbReference>
<dbReference type="SMART" id="SM00493">
    <property type="entry name" value="TOPRIM"/>
    <property type="match status" value="1"/>
</dbReference>
<dbReference type="Pfam" id="PF21175">
    <property type="entry name" value="RecR_C"/>
    <property type="match status" value="1"/>
</dbReference>
<sequence length="209" mass="23362">MLTAEKHFPQIISQLISFFDTLPGIGPKSAARLVFYLLRLPESDLKRVSVLLSNLKKKIRRCKNCFHWTTDEICSICLDESRDKNTICVVEDSLDLVVIESAGRYNGVYHVLEGAISPLEGIGPEDLRISELVERVKNSVKGGKEVEVIIATNTTMEGEATAMYIRDILKNIGKVKITRVAQGLPSGADIEYADHLTIVRALEQRSEYK</sequence>
<evidence type="ECO:0000256" key="6">
    <source>
        <dbReference type="ARBA" id="ARBA00023204"/>
    </source>
</evidence>
<dbReference type="Pfam" id="PF13662">
    <property type="entry name" value="Toprim_4"/>
    <property type="match status" value="1"/>
</dbReference>
<dbReference type="InterPro" id="IPR006171">
    <property type="entry name" value="TOPRIM_dom"/>
</dbReference>
<dbReference type="Pfam" id="PF21176">
    <property type="entry name" value="RecR_HhH"/>
    <property type="match status" value="1"/>
</dbReference>
<dbReference type="InterPro" id="IPR023627">
    <property type="entry name" value="Rcmb_RecR"/>
</dbReference>
<dbReference type="NCBIfam" id="TIGR00615">
    <property type="entry name" value="recR"/>
    <property type="match status" value="1"/>
</dbReference>
<dbReference type="CDD" id="cd00080">
    <property type="entry name" value="H3TH_StructSpec-5'-nucleases"/>
    <property type="match status" value="1"/>
</dbReference>
<dbReference type="InterPro" id="IPR000093">
    <property type="entry name" value="DNA_Rcmb_RecR"/>
</dbReference>
<dbReference type="HAMAP" id="MF_00017">
    <property type="entry name" value="RecR"/>
    <property type="match status" value="1"/>
</dbReference>
<dbReference type="GO" id="GO:0003677">
    <property type="term" value="F:DNA binding"/>
    <property type="evidence" value="ECO:0007669"/>
    <property type="project" value="UniProtKB-UniRule"/>
</dbReference>
<dbReference type="Gene3D" id="6.10.250.240">
    <property type="match status" value="1"/>
</dbReference>
<dbReference type="InterPro" id="IPR015967">
    <property type="entry name" value="Rcmb_RecR_Znf"/>
</dbReference>
<keyword evidence="2 7" id="KW-0227">DNA damage</keyword>
<dbReference type="InterPro" id="IPR034137">
    <property type="entry name" value="TOPRIM_RecR"/>
</dbReference>
<evidence type="ECO:0000256" key="1">
    <source>
        <dbReference type="ARBA" id="ARBA00022723"/>
    </source>
</evidence>
<dbReference type="Gene3D" id="3.40.1360.10">
    <property type="match status" value="1"/>
</dbReference>
<comment type="caution">
    <text evidence="9">The sequence shown here is derived from an EMBL/GenBank/DDBJ whole genome shotgun (WGS) entry which is preliminary data.</text>
</comment>
<accession>A0A7C5UTA8</accession>
<keyword evidence="1 7" id="KW-0479">Metal-binding</keyword>
<reference evidence="9" key="1">
    <citation type="journal article" date="2020" name="mSystems">
        <title>Genome- and Community-Level Interaction Insights into Carbon Utilization and Element Cycling Functions of Hydrothermarchaeota in Hydrothermal Sediment.</title>
        <authorList>
            <person name="Zhou Z."/>
            <person name="Liu Y."/>
            <person name="Xu W."/>
            <person name="Pan J."/>
            <person name="Luo Z.H."/>
            <person name="Li M."/>
        </authorList>
    </citation>
    <scope>NUCLEOTIDE SEQUENCE [LARGE SCALE GENOMIC DNA]</scope>
    <source>
        <strain evidence="9">SpSt-1042</strain>
    </source>
</reference>
<evidence type="ECO:0000256" key="5">
    <source>
        <dbReference type="ARBA" id="ARBA00023172"/>
    </source>
</evidence>
<comment type="similarity">
    <text evidence="7">Belongs to the RecR family.</text>
</comment>
<evidence type="ECO:0000259" key="8">
    <source>
        <dbReference type="PROSITE" id="PS50880"/>
    </source>
</evidence>
<comment type="function">
    <text evidence="7">May play a role in DNA repair. It seems to be involved in an RecBC-independent recombinational process of DNA repair. It may act with RecF and RecO.</text>
</comment>
<dbReference type="CDD" id="cd01025">
    <property type="entry name" value="TOPRIM_recR"/>
    <property type="match status" value="1"/>
</dbReference>
<proteinExistence type="inferred from homology"/>
<dbReference type="EMBL" id="DRVY01000043">
    <property type="protein sequence ID" value="HHR92154.1"/>
    <property type="molecule type" value="Genomic_DNA"/>
</dbReference>
<dbReference type="GO" id="GO:0008270">
    <property type="term" value="F:zinc ion binding"/>
    <property type="evidence" value="ECO:0007669"/>
    <property type="project" value="UniProtKB-KW"/>
</dbReference>
<gene>
    <name evidence="7 9" type="primary">recR</name>
    <name evidence="9" type="ORF">ENL96_01415</name>
</gene>
<evidence type="ECO:0000256" key="3">
    <source>
        <dbReference type="ARBA" id="ARBA00022771"/>
    </source>
</evidence>
<dbReference type="AlphaFoldDB" id="A0A7C5UTA8"/>
<evidence type="ECO:0000313" key="9">
    <source>
        <dbReference type="EMBL" id="HHR92154.1"/>
    </source>
</evidence>
<dbReference type="SUPFAM" id="SSF111304">
    <property type="entry name" value="Recombination protein RecR"/>
    <property type="match status" value="1"/>
</dbReference>